<gene>
    <name evidence="1" type="ORF">E5329_21650</name>
</gene>
<keyword evidence="2" id="KW-1185">Reference proteome</keyword>
<evidence type="ECO:0000313" key="1">
    <source>
        <dbReference type="EMBL" id="TGY91339.1"/>
    </source>
</evidence>
<proteinExistence type="predicted"/>
<protein>
    <submittedName>
        <fullName evidence="1">Uncharacterized protein</fullName>
    </submittedName>
</protein>
<dbReference type="EMBL" id="SRYA01000061">
    <property type="protein sequence ID" value="TGY91339.1"/>
    <property type="molecule type" value="Genomic_DNA"/>
</dbReference>
<reference evidence="1" key="1">
    <citation type="submission" date="2019-04" db="EMBL/GenBank/DDBJ databases">
        <title>Microbes associate with the intestines of laboratory mice.</title>
        <authorList>
            <person name="Navarre W."/>
            <person name="Wong E."/>
            <person name="Huang K."/>
            <person name="Tropini C."/>
            <person name="Ng K."/>
            <person name="Yu B."/>
        </authorList>
    </citation>
    <scope>NUCLEOTIDE SEQUENCE</scope>
    <source>
        <strain evidence="1">NM01_1-7b</strain>
    </source>
</reference>
<organism evidence="1 2">
    <name type="scientific">Petralouisia muris</name>
    <dbReference type="NCBI Taxonomy" id="3032872"/>
    <lineage>
        <taxon>Bacteria</taxon>
        <taxon>Bacillati</taxon>
        <taxon>Bacillota</taxon>
        <taxon>Clostridia</taxon>
        <taxon>Lachnospirales</taxon>
        <taxon>Lachnospiraceae</taxon>
        <taxon>Petralouisia</taxon>
    </lineage>
</organism>
<dbReference type="Proteomes" id="UP000304953">
    <property type="component" value="Unassembled WGS sequence"/>
</dbReference>
<name>A0AC61RQI5_9FIRM</name>
<comment type="caution">
    <text evidence="1">The sequence shown here is derived from an EMBL/GenBank/DDBJ whole genome shotgun (WGS) entry which is preliminary data.</text>
</comment>
<sequence>MSRAAMQVCRAHGDCFANRGGVCTCLKDNDFGGRDCPFYKPADTVRKGSCRQNGGMVDGNQQI</sequence>
<evidence type="ECO:0000313" key="2">
    <source>
        <dbReference type="Proteomes" id="UP000304953"/>
    </source>
</evidence>
<accession>A0AC61RQI5</accession>